<feature type="domain" description="FMN hydroxy acid dehydrogenase" evidence="6">
    <location>
        <begin position="1"/>
        <end position="352"/>
    </location>
</feature>
<comment type="similarity">
    <text evidence="5">Belongs to the FMN-dependent alpha-hydroxy acid dehydrogenase family.</text>
</comment>
<dbReference type="RefSeq" id="WP_339573283.1">
    <property type="nucleotide sequence ID" value="NZ_JBBIAA010000001.1"/>
</dbReference>
<sequence>MSWVDDLEHRARVGLPAYVAGYVAAAAGGGECLAEELAGWEALRFRPRVLTDTGDVDLTTTVLGTPVRTPVLVAPMAQQVAAHPDGEAATGRAAAAAGSLLGVSTNTAVPFADVAATGAPWWYQVYVMADRGLTRLLVERAAAAGARALVLTLDTTALATDAPGGQGVEPTDWPPGPARARATALTSEDLADRDQGATAMARDLDADVVGWLAEVSGLPVLVKGVLRGDDAVRCLDAGAAGVVVSTHGGRRLGSSVTALRALPEVVAALDGRAEVLVDSGIRSGAHVAAALALGARAAFVGRPAWWGLAADGEAGVRSVLDRLTAELALVLRQVGAPSVRALAPDLLDPATLPARPR</sequence>
<dbReference type="Pfam" id="PF01070">
    <property type="entry name" value="FMN_dh"/>
    <property type="match status" value="1"/>
</dbReference>
<evidence type="ECO:0000259" key="6">
    <source>
        <dbReference type="PROSITE" id="PS51349"/>
    </source>
</evidence>
<dbReference type="InterPro" id="IPR012133">
    <property type="entry name" value="Alpha-hydoxy_acid_DH_FMN"/>
</dbReference>
<keyword evidence="8" id="KW-1185">Reference proteome</keyword>
<dbReference type="Proteomes" id="UP001387100">
    <property type="component" value="Unassembled WGS sequence"/>
</dbReference>
<gene>
    <name evidence="7" type="ORF">WDZ17_01105</name>
</gene>
<organism evidence="7 8">
    <name type="scientific">Pseudokineococcus basanitobsidens</name>
    <dbReference type="NCBI Taxonomy" id="1926649"/>
    <lineage>
        <taxon>Bacteria</taxon>
        <taxon>Bacillati</taxon>
        <taxon>Actinomycetota</taxon>
        <taxon>Actinomycetes</taxon>
        <taxon>Kineosporiales</taxon>
        <taxon>Kineosporiaceae</taxon>
        <taxon>Pseudokineococcus</taxon>
    </lineage>
</organism>
<dbReference type="EC" id="1.-.-.-" evidence="7"/>
<keyword evidence="2" id="KW-0285">Flavoprotein</keyword>
<evidence type="ECO:0000313" key="8">
    <source>
        <dbReference type="Proteomes" id="UP001387100"/>
    </source>
</evidence>
<dbReference type="PROSITE" id="PS51349">
    <property type="entry name" value="FMN_HYDROXY_ACID_DH_2"/>
    <property type="match status" value="1"/>
</dbReference>
<evidence type="ECO:0000256" key="4">
    <source>
        <dbReference type="ARBA" id="ARBA00023002"/>
    </source>
</evidence>
<dbReference type="PIRSF" id="PIRSF000138">
    <property type="entry name" value="Al-hdrx_acd_dh"/>
    <property type="match status" value="1"/>
</dbReference>
<comment type="cofactor">
    <cofactor evidence="1">
        <name>FMN</name>
        <dbReference type="ChEBI" id="CHEBI:58210"/>
    </cofactor>
</comment>
<dbReference type="PANTHER" id="PTHR10578:SF107">
    <property type="entry name" value="2-HYDROXYACID OXIDASE 1"/>
    <property type="match status" value="1"/>
</dbReference>
<evidence type="ECO:0000313" key="7">
    <source>
        <dbReference type="EMBL" id="MEJ5943892.1"/>
    </source>
</evidence>
<proteinExistence type="inferred from homology"/>
<dbReference type="InterPro" id="IPR000262">
    <property type="entry name" value="FMN-dep_DH"/>
</dbReference>
<name>A0ABU8RFN6_9ACTN</name>
<comment type="caution">
    <text evidence="7">The sequence shown here is derived from an EMBL/GenBank/DDBJ whole genome shotgun (WGS) entry which is preliminary data.</text>
</comment>
<dbReference type="InterPro" id="IPR013785">
    <property type="entry name" value="Aldolase_TIM"/>
</dbReference>
<accession>A0ABU8RFN6</accession>
<evidence type="ECO:0000256" key="3">
    <source>
        <dbReference type="ARBA" id="ARBA00022643"/>
    </source>
</evidence>
<keyword evidence="4 7" id="KW-0560">Oxidoreductase</keyword>
<dbReference type="EMBL" id="JBBIAA010000001">
    <property type="protein sequence ID" value="MEJ5943892.1"/>
    <property type="molecule type" value="Genomic_DNA"/>
</dbReference>
<dbReference type="SUPFAM" id="SSF51395">
    <property type="entry name" value="FMN-linked oxidoreductases"/>
    <property type="match status" value="1"/>
</dbReference>
<evidence type="ECO:0000256" key="2">
    <source>
        <dbReference type="ARBA" id="ARBA00022630"/>
    </source>
</evidence>
<reference evidence="7 8" key="1">
    <citation type="journal article" date="2017" name="Int. J. Syst. Evol. Microbiol.">
        <title>Pseudokineococcus basanitobsidens sp. nov., isolated from volcanic rock.</title>
        <authorList>
            <person name="Lee D.W."/>
            <person name="Park M.Y."/>
            <person name="Kim J.J."/>
            <person name="Kim B.S."/>
        </authorList>
    </citation>
    <scope>NUCLEOTIDE SEQUENCE [LARGE SCALE GENOMIC DNA]</scope>
    <source>
        <strain evidence="7 8">DSM 103726</strain>
    </source>
</reference>
<dbReference type="GO" id="GO:0016491">
    <property type="term" value="F:oxidoreductase activity"/>
    <property type="evidence" value="ECO:0007669"/>
    <property type="project" value="UniProtKB-KW"/>
</dbReference>
<dbReference type="Gene3D" id="3.20.20.70">
    <property type="entry name" value="Aldolase class I"/>
    <property type="match status" value="1"/>
</dbReference>
<evidence type="ECO:0000256" key="1">
    <source>
        <dbReference type="ARBA" id="ARBA00001917"/>
    </source>
</evidence>
<protein>
    <submittedName>
        <fullName evidence="7">Alpha-hydroxy acid oxidase</fullName>
        <ecNumber evidence="7">1.-.-.-</ecNumber>
    </submittedName>
</protein>
<keyword evidence="3" id="KW-0288">FMN</keyword>
<evidence type="ECO:0000256" key="5">
    <source>
        <dbReference type="ARBA" id="ARBA00024042"/>
    </source>
</evidence>
<dbReference type="PANTHER" id="PTHR10578">
    <property type="entry name" value="S -2-HYDROXY-ACID OXIDASE-RELATED"/>
    <property type="match status" value="1"/>
</dbReference>
<dbReference type="InterPro" id="IPR037396">
    <property type="entry name" value="FMN_HAD"/>
</dbReference>